<keyword evidence="4 12" id="KW-0418">Kinase</keyword>
<dbReference type="FunFam" id="1.10.510.10:FF:000571">
    <property type="entry name" value="Maternal embryonic leucine zipper kinase"/>
    <property type="match status" value="1"/>
</dbReference>
<accession>A0A0N7L6W6</accession>
<feature type="domain" description="Protein kinase" evidence="11">
    <location>
        <begin position="23"/>
        <end position="304"/>
    </location>
</feature>
<dbReference type="PANTHER" id="PTHR24350">
    <property type="entry name" value="SERINE/THREONINE-PROTEIN KINASE IAL-RELATED"/>
    <property type="match status" value="1"/>
</dbReference>
<dbReference type="InterPro" id="IPR000719">
    <property type="entry name" value="Prot_kinase_dom"/>
</dbReference>
<keyword evidence="13" id="KW-1185">Reference proteome</keyword>
<name>A0A0N7L6W6_PLAHL</name>
<dbReference type="EMBL" id="CCYD01001572">
    <property type="protein sequence ID" value="CEG45419.1"/>
    <property type="molecule type" value="Genomic_DNA"/>
</dbReference>
<comment type="similarity">
    <text evidence="10">Belongs to the protein kinase superfamily.</text>
</comment>
<keyword evidence="5 7" id="KW-0067">ATP-binding</keyword>
<dbReference type="PROSITE" id="PS50011">
    <property type="entry name" value="PROTEIN_KINASE_DOM"/>
    <property type="match status" value="1"/>
</dbReference>
<proteinExistence type="inferred from homology"/>
<evidence type="ECO:0000256" key="6">
    <source>
        <dbReference type="PIRSR" id="PIRSR630616-1"/>
    </source>
</evidence>
<dbReference type="Proteomes" id="UP000054928">
    <property type="component" value="Unassembled WGS sequence"/>
</dbReference>
<dbReference type="InterPro" id="IPR011009">
    <property type="entry name" value="Kinase-like_dom_sf"/>
</dbReference>
<dbReference type="SMART" id="SM00220">
    <property type="entry name" value="S_TKc"/>
    <property type="match status" value="1"/>
</dbReference>
<dbReference type="STRING" id="4781.A0A0N7L6W6"/>
<dbReference type="AlphaFoldDB" id="A0A0N7L6W6"/>
<dbReference type="InterPro" id="IPR030616">
    <property type="entry name" value="Aur-like"/>
</dbReference>
<evidence type="ECO:0000256" key="4">
    <source>
        <dbReference type="ARBA" id="ARBA00022777"/>
    </source>
</evidence>
<dbReference type="Pfam" id="PF00069">
    <property type="entry name" value="Pkinase"/>
    <property type="match status" value="1"/>
</dbReference>
<evidence type="ECO:0000256" key="2">
    <source>
        <dbReference type="ARBA" id="ARBA00022679"/>
    </source>
</evidence>
<sequence>MSMRWRQMQTDEQQTQHDWKGPYSIIKELGSGLHGRVLLAFDERLQRDVAIKLPAVFIIDALTTSCVNVTDLESQVASIQHECNAMRRVLHPNVLPMYQLASGKKGNYEYIAMITEYTPNGDLFDLLENAGALPEPLVKVYACQLLRALEACHANGVVHRDIKPENLLLDANFQLKLADFGVAAMTQLGTDATGLYSRDVSGTALYMAPEVRTRQLYRGTSVDVWSAGVVLFILMTGLPPFNEAQKGDAWYDSLLKGDLEHFWGSQPDEVRQTMTPGAQDLISLMLVAPDNRITVSEALQHSWLRGADYVDSHLIRDAVLTHLDAALAVKKMGLKLFGVDEDTDLFINCKKM</sequence>
<dbReference type="GO" id="GO:0005524">
    <property type="term" value="F:ATP binding"/>
    <property type="evidence" value="ECO:0007669"/>
    <property type="project" value="UniProtKB-UniRule"/>
</dbReference>
<dbReference type="Gene3D" id="1.10.510.10">
    <property type="entry name" value="Transferase(Phosphotransferase) domain 1"/>
    <property type="match status" value="1"/>
</dbReference>
<evidence type="ECO:0000256" key="3">
    <source>
        <dbReference type="ARBA" id="ARBA00022741"/>
    </source>
</evidence>
<feature type="cross-link" description="Glycyl lysine isopeptide (Lys-Gly) (interchain with G-Cter in SUMO2)" evidence="8">
    <location>
        <position position="163"/>
    </location>
</feature>
<evidence type="ECO:0000313" key="12">
    <source>
        <dbReference type="EMBL" id="CEG45419.1"/>
    </source>
</evidence>
<evidence type="ECO:0000256" key="5">
    <source>
        <dbReference type="ARBA" id="ARBA00022840"/>
    </source>
</evidence>
<dbReference type="GeneID" id="36396771"/>
<dbReference type="InterPro" id="IPR017441">
    <property type="entry name" value="Protein_kinase_ATP_BS"/>
</dbReference>
<dbReference type="InterPro" id="IPR008271">
    <property type="entry name" value="Ser/Thr_kinase_AS"/>
</dbReference>
<evidence type="ECO:0000256" key="9">
    <source>
        <dbReference type="PROSITE-ProRule" id="PRU10141"/>
    </source>
</evidence>
<evidence type="ECO:0000256" key="1">
    <source>
        <dbReference type="ARBA" id="ARBA00022527"/>
    </source>
</evidence>
<evidence type="ECO:0000256" key="8">
    <source>
        <dbReference type="PIRSR" id="PIRSR630616-3"/>
    </source>
</evidence>
<dbReference type="OrthoDB" id="4062651at2759"/>
<keyword evidence="2" id="KW-0808">Transferase</keyword>
<dbReference type="SUPFAM" id="SSF56112">
    <property type="entry name" value="Protein kinase-like (PK-like)"/>
    <property type="match status" value="1"/>
</dbReference>
<keyword evidence="1 10" id="KW-0723">Serine/threonine-protein kinase</keyword>
<organism evidence="12 13">
    <name type="scientific">Plasmopara halstedii</name>
    <name type="common">Downy mildew of sunflower</name>
    <dbReference type="NCBI Taxonomy" id="4781"/>
    <lineage>
        <taxon>Eukaryota</taxon>
        <taxon>Sar</taxon>
        <taxon>Stramenopiles</taxon>
        <taxon>Oomycota</taxon>
        <taxon>Peronosporomycetes</taxon>
        <taxon>Peronosporales</taxon>
        <taxon>Peronosporaceae</taxon>
        <taxon>Plasmopara</taxon>
    </lineage>
</organism>
<reference evidence="13" key="1">
    <citation type="submission" date="2014-09" db="EMBL/GenBank/DDBJ databases">
        <authorList>
            <person name="Sharma Rahul"/>
            <person name="Thines Marco"/>
        </authorList>
    </citation>
    <scope>NUCLEOTIDE SEQUENCE [LARGE SCALE GENOMIC DNA]</scope>
</reference>
<evidence type="ECO:0000256" key="7">
    <source>
        <dbReference type="PIRSR" id="PIRSR630616-2"/>
    </source>
</evidence>
<dbReference type="RefSeq" id="XP_024581788.1">
    <property type="nucleotide sequence ID" value="XM_024716162.1"/>
</dbReference>
<dbReference type="PROSITE" id="PS00107">
    <property type="entry name" value="PROTEIN_KINASE_ATP"/>
    <property type="match status" value="1"/>
</dbReference>
<evidence type="ECO:0000259" key="11">
    <source>
        <dbReference type="PROSITE" id="PS50011"/>
    </source>
</evidence>
<evidence type="ECO:0000313" key="13">
    <source>
        <dbReference type="Proteomes" id="UP000054928"/>
    </source>
</evidence>
<keyword evidence="3 7" id="KW-0547">Nucleotide-binding</keyword>
<protein>
    <submittedName>
        <fullName evidence="12">Camk protein kinase</fullName>
    </submittedName>
</protein>
<feature type="binding site" evidence="7 9">
    <location>
        <position position="52"/>
    </location>
    <ligand>
        <name>ATP</name>
        <dbReference type="ChEBI" id="CHEBI:30616"/>
    </ligand>
</feature>
<evidence type="ECO:0000256" key="10">
    <source>
        <dbReference type="RuleBase" id="RU000304"/>
    </source>
</evidence>
<feature type="active site" description="Proton acceptor" evidence="6">
    <location>
        <position position="161"/>
    </location>
</feature>
<dbReference type="PROSITE" id="PS00108">
    <property type="entry name" value="PROTEIN_KINASE_ST"/>
    <property type="match status" value="1"/>
</dbReference>
<feature type="binding site" evidence="7">
    <location>
        <begin position="165"/>
        <end position="166"/>
    </location>
    <ligand>
        <name>ATP</name>
        <dbReference type="ChEBI" id="CHEBI:30616"/>
    </ligand>
</feature>
<feature type="binding site" evidence="7">
    <location>
        <position position="179"/>
    </location>
    <ligand>
        <name>ATP</name>
        <dbReference type="ChEBI" id="CHEBI:30616"/>
    </ligand>
</feature>
<dbReference type="GO" id="GO:0004674">
    <property type="term" value="F:protein serine/threonine kinase activity"/>
    <property type="evidence" value="ECO:0007669"/>
    <property type="project" value="UniProtKB-KW"/>
</dbReference>
<dbReference type="OMA" id="QHSWLRG"/>